<reference evidence="7" key="1">
    <citation type="submission" date="2022-01" db="EMBL/GenBank/DDBJ databases">
        <authorList>
            <person name="Braso-Vives M."/>
        </authorList>
    </citation>
    <scope>NUCLEOTIDE SEQUENCE</scope>
</reference>
<dbReference type="EMBL" id="OV696691">
    <property type="protein sequence ID" value="CAH1267937.1"/>
    <property type="molecule type" value="Genomic_DNA"/>
</dbReference>
<dbReference type="InterPro" id="IPR005178">
    <property type="entry name" value="Ostalpha/TMEM184C"/>
</dbReference>
<keyword evidence="3 6" id="KW-1133">Transmembrane helix</keyword>
<evidence type="ECO:0000313" key="8">
    <source>
        <dbReference type="Proteomes" id="UP000838412"/>
    </source>
</evidence>
<dbReference type="AlphaFoldDB" id="A0A8K0A288"/>
<keyword evidence="2 6" id="KW-0812">Transmembrane</keyword>
<feature type="compositionally biased region" description="Basic and acidic residues" evidence="5">
    <location>
        <begin position="452"/>
        <end position="462"/>
    </location>
</feature>
<name>A0A8K0A288_BRALA</name>
<organism evidence="7 8">
    <name type="scientific">Branchiostoma lanceolatum</name>
    <name type="common">Common lancelet</name>
    <name type="synonym">Amphioxus lanceolatum</name>
    <dbReference type="NCBI Taxonomy" id="7740"/>
    <lineage>
        <taxon>Eukaryota</taxon>
        <taxon>Metazoa</taxon>
        <taxon>Chordata</taxon>
        <taxon>Cephalochordata</taxon>
        <taxon>Leptocardii</taxon>
        <taxon>Amphioxiformes</taxon>
        <taxon>Branchiostomatidae</taxon>
        <taxon>Branchiostoma</taxon>
    </lineage>
</organism>
<feature type="region of interest" description="Disordered" evidence="5">
    <location>
        <begin position="420"/>
        <end position="462"/>
    </location>
</feature>
<gene>
    <name evidence="7" type="primary">TMEM184C</name>
    <name evidence="7" type="ORF">BLAG_LOCUS21076</name>
</gene>
<feature type="transmembrane region" description="Helical" evidence="6">
    <location>
        <begin position="48"/>
        <end position="70"/>
    </location>
</feature>
<feature type="transmembrane region" description="Helical" evidence="6">
    <location>
        <begin position="116"/>
        <end position="132"/>
    </location>
</feature>
<evidence type="ECO:0000256" key="3">
    <source>
        <dbReference type="ARBA" id="ARBA00022989"/>
    </source>
</evidence>
<feature type="transmembrane region" description="Helical" evidence="6">
    <location>
        <begin position="14"/>
        <end position="36"/>
    </location>
</feature>
<evidence type="ECO:0000313" key="7">
    <source>
        <dbReference type="EMBL" id="CAH1267937.1"/>
    </source>
</evidence>
<accession>A0A8K0A288</accession>
<dbReference type="PANTHER" id="PTHR23423">
    <property type="entry name" value="ORGANIC SOLUTE TRANSPORTER-RELATED"/>
    <property type="match status" value="1"/>
</dbReference>
<feature type="transmembrane region" description="Helical" evidence="6">
    <location>
        <begin position="251"/>
        <end position="271"/>
    </location>
</feature>
<feature type="transmembrane region" description="Helical" evidence="6">
    <location>
        <begin position="207"/>
        <end position="230"/>
    </location>
</feature>
<feature type="compositionally biased region" description="Basic and acidic residues" evidence="5">
    <location>
        <begin position="420"/>
        <end position="439"/>
    </location>
</feature>
<keyword evidence="8" id="KW-1185">Reference proteome</keyword>
<keyword evidence="4 6" id="KW-0472">Membrane</keyword>
<protein>
    <submittedName>
        <fullName evidence="7">TMEM184C protein</fullName>
    </submittedName>
</protein>
<evidence type="ECO:0000256" key="5">
    <source>
        <dbReference type="SAM" id="MobiDB-lite"/>
    </source>
</evidence>
<evidence type="ECO:0000256" key="1">
    <source>
        <dbReference type="ARBA" id="ARBA00004141"/>
    </source>
</evidence>
<proteinExistence type="predicted"/>
<dbReference type="Proteomes" id="UP000838412">
    <property type="component" value="Chromosome 6"/>
</dbReference>
<comment type="subcellular location">
    <subcellularLocation>
        <location evidence="1">Membrane</location>
        <topology evidence="1">Multi-pass membrane protein</topology>
    </subcellularLocation>
</comment>
<dbReference type="SMART" id="SM01417">
    <property type="entry name" value="Solute_trans_a"/>
    <property type="match status" value="1"/>
</dbReference>
<evidence type="ECO:0000256" key="6">
    <source>
        <dbReference type="SAM" id="Phobius"/>
    </source>
</evidence>
<evidence type="ECO:0000256" key="4">
    <source>
        <dbReference type="ARBA" id="ARBA00023136"/>
    </source>
</evidence>
<dbReference type="OrthoDB" id="5348404at2759"/>
<feature type="transmembrane region" description="Helical" evidence="6">
    <location>
        <begin position="291"/>
        <end position="311"/>
    </location>
</feature>
<sequence>MPSSTTFLGNWRGWIRPVVFSVYFVLLCVALPFCVWELRGQSKAVQAWFVGGMFVFMAIPIALLGILQHLIHYTQPHLQRHIIRILWMVPIYAIDAWFALKFAASTIYLDTIRECYEAYVIYNFMIFVLNYLQTEMDLEAVCARKKQVRHLFPFCFLPPWRMGKSFIAWCKHGAISYSVVRPITTIVALICELSGVYHEGDFGWDSAWTYIVIINNISQVWALYCLVLFYHAMKEELAPISPFGKFLCVKMVVFFSFWQAVAIALLVKVGVINEKNTWDFRDGVDSVANGLQDFLICIEMFIAAVAHYYTFSHKPYIDPNAPSVPCFASFMAMWDVSDVRHDVREHIRVVGGTVQQRVKTTIIPRTFRNGDVSERTSLLHPIMEDQKPEPSYLSNLQRAGNTEMTTFSSAEVAPEHMRYTEGSVAERDKSFPKPGRVDADAADSTSYQGVGLKKEDRHHEDV</sequence>
<feature type="transmembrane region" description="Helical" evidence="6">
    <location>
        <begin position="82"/>
        <end position="104"/>
    </location>
</feature>
<dbReference type="Pfam" id="PF03619">
    <property type="entry name" value="Solute_trans_a"/>
    <property type="match status" value="1"/>
</dbReference>
<dbReference type="GO" id="GO:0016020">
    <property type="term" value="C:membrane"/>
    <property type="evidence" value="ECO:0007669"/>
    <property type="project" value="UniProtKB-SubCell"/>
</dbReference>
<evidence type="ECO:0000256" key="2">
    <source>
        <dbReference type="ARBA" id="ARBA00022692"/>
    </source>
</evidence>